<evidence type="ECO:0000256" key="6">
    <source>
        <dbReference type="ARBA" id="ARBA00034003"/>
    </source>
</evidence>
<dbReference type="Pfam" id="PF01068">
    <property type="entry name" value="DNA_ligase_A_M"/>
    <property type="match status" value="1"/>
</dbReference>
<accession>A0AAX2J2H1</accession>
<dbReference type="SUPFAM" id="SSF50249">
    <property type="entry name" value="Nucleic acid-binding proteins"/>
    <property type="match status" value="1"/>
</dbReference>
<dbReference type="AlphaFoldDB" id="A0AAX2J2H1"/>
<feature type="domain" description="ATP-dependent DNA ligase family profile" evidence="8">
    <location>
        <begin position="121"/>
        <end position="217"/>
    </location>
</feature>
<dbReference type="Proteomes" id="UP000248598">
    <property type="component" value="Chromosome 1"/>
</dbReference>
<keyword evidence="2 9" id="KW-0436">Ligase</keyword>
<organism evidence="9 10">
    <name type="scientific">Kingella kingae</name>
    <dbReference type="NCBI Taxonomy" id="504"/>
    <lineage>
        <taxon>Bacteria</taxon>
        <taxon>Pseudomonadati</taxon>
        <taxon>Pseudomonadota</taxon>
        <taxon>Betaproteobacteria</taxon>
        <taxon>Neisseriales</taxon>
        <taxon>Neisseriaceae</taxon>
        <taxon>Kingella</taxon>
    </lineage>
</organism>
<dbReference type="PANTHER" id="PTHR47810:SF1">
    <property type="entry name" value="DNA LIGASE B"/>
    <property type="match status" value="1"/>
</dbReference>
<evidence type="ECO:0000256" key="2">
    <source>
        <dbReference type="ARBA" id="ARBA00022598"/>
    </source>
</evidence>
<comment type="catalytic activity">
    <reaction evidence="6">
        <text>ATP + (deoxyribonucleotide)n-3'-hydroxyl + 5'-phospho-(deoxyribonucleotide)m = (deoxyribonucleotide)n+m + AMP + diphosphate.</text>
        <dbReference type="EC" id="6.5.1.1"/>
    </reaction>
</comment>
<dbReference type="InterPro" id="IPR012310">
    <property type="entry name" value="DNA_ligase_ATP-dep_cent"/>
</dbReference>
<feature type="signal peptide" evidence="7">
    <location>
        <begin position="1"/>
        <end position="20"/>
    </location>
</feature>
<evidence type="ECO:0000256" key="3">
    <source>
        <dbReference type="ARBA" id="ARBA00022705"/>
    </source>
</evidence>
<dbReference type="EC" id="6.5.1.1" evidence="9"/>
<dbReference type="GeneID" id="93262032"/>
<keyword evidence="3" id="KW-0235">DNA replication</keyword>
<dbReference type="PANTHER" id="PTHR47810">
    <property type="entry name" value="DNA LIGASE"/>
    <property type="match status" value="1"/>
</dbReference>
<name>A0AAX2J2H1_KINKI</name>
<evidence type="ECO:0000259" key="8">
    <source>
        <dbReference type="PROSITE" id="PS50160"/>
    </source>
</evidence>
<dbReference type="GO" id="GO:0006260">
    <property type="term" value="P:DNA replication"/>
    <property type="evidence" value="ECO:0007669"/>
    <property type="project" value="UniProtKB-KW"/>
</dbReference>
<dbReference type="GO" id="GO:0005524">
    <property type="term" value="F:ATP binding"/>
    <property type="evidence" value="ECO:0007669"/>
    <property type="project" value="InterPro"/>
</dbReference>
<feature type="chain" id="PRO_5043869776" evidence="7">
    <location>
        <begin position="21"/>
        <end position="272"/>
    </location>
</feature>
<evidence type="ECO:0000256" key="4">
    <source>
        <dbReference type="ARBA" id="ARBA00022763"/>
    </source>
</evidence>
<dbReference type="Gene3D" id="2.40.50.140">
    <property type="entry name" value="Nucleic acid-binding proteins"/>
    <property type="match status" value="1"/>
</dbReference>
<dbReference type="Gene3D" id="3.30.1490.70">
    <property type="match status" value="1"/>
</dbReference>
<dbReference type="Pfam" id="PF14743">
    <property type="entry name" value="DNA_ligase_OB_2"/>
    <property type="match status" value="1"/>
</dbReference>
<dbReference type="PROSITE" id="PS50160">
    <property type="entry name" value="DNA_LIGASE_A3"/>
    <property type="match status" value="1"/>
</dbReference>
<dbReference type="InterPro" id="IPR050326">
    <property type="entry name" value="NAD_dep_DNA_ligaseB"/>
</dbReference>
<dbReference type="CDD" id="cd07896">
    <property type="entry name" value="Adenylation_kDNA_ligase_like"/>
    <property type="match status" value="1"/>
</dbReference>
<dbReference type="EMBL" id="LS483426">
    <property type="protein sequence ID" value="SQH24534.1"/>
    <property type="molecule type" value="Genomic_DNA"/>
</dbReference>
<evidence type="ECO:0000256" key="7">
    <source>
        <dbReference type="SAM" id="SignalP"/>
    </source>
</evidence>
<comment type="cofactor">
    <cofactor evidence="1">
        <name>a divalent metal cation</name>
        <dbReference type="ChEBI" id="CHEBI:60240"/>
    </cofactor>
</comment>
<dbReference type="SUPFAM" id="SSF56091">
    <property type="entry name" value="DNA ligase/mRNA capping enzyme, catalytic domain"/>
    <property type="match status" value="1"/>
</dbReference>
<evidence type="ECO:0000256" key="1">
    <source>
        <dbReference type="ARBA" id="ARBA00001968"/>
    </source>
</evidence>
<sequence length="272" mass="30233">MINIKPFALLCLLLPCIVQAAKPDLLLAQEYQGQNIQGWAMSEKLDGVRAYWDGKQLISRQGNVFTPPAGFTHNFPPFALDGELYIGRGQFEAVSAAVRSAGHSWQGIKLHVFDVPSAQGTLYQRLDKAKQHLAKYPQARFVVIPQIVVKDEAHARQFLREIEAKGGEGVMLRNPNTPYRGGRSAQLLKLKTAHDAECVVTQHHEGKGKYAGLLGALSCKNDRGEFRIGSGFKDADRRQPPKIGSTITYKYRGFTNKGAPRFATFLRVRSDK</sequence>
<keyword evidence="4" id="KW-0227">DNA damage</keyword>
<dbReference type="GO" id="GO:0006281">
    <property type="term" value="P:DNA repair"/>
    <property type="evidence" value="ECO:0007669"/>
    <property type="project" value="UniProtKB-KW"/>
</dbReference>
<dbReference type="RefSeq" id="WP_003785096.1">
    <property type="nucleotide sequence ID" value="NZ_CP091518.1"/>
</dbReference>
<dbReference type="InterPro" id="IPR029319">
    <property type="entry name" value="DNA_ligase_OB"/>
</dbReference>
<dbReference type="GO" id="GO:0006310">
    <property type="term" value="P:DNA recombination"/>
    <property type="evidence" value="ECO:0007669"/>
    <property type="project" value="InterPro"/>
</dbReference>
<protein>
    <submittedName>
        <fullName evidence="9">DNA ligase</fullName>
        <ecNumber evidence="9">6.5.1.1</ecNumber>
    </submittedName>
</protein>
<gene>
    <name evidence="9" type="primary">ligA_1</name>
    <name evidence="9" type="ORF">NCTC10529_00721</name>
</gene>
<keyword evidence="7" id="KW-0732">Signal</keyword>
<dbReference type="NCBIfam" id="NF006592">
    <property type="entry name" value="PRK09125.1"/>
    <property type="match status" value="1"/>
</dbReference>
<dbReference type="InterPro" id="IPR012340">
    <property type="entry name" value="NA-bd_OB-fold"/>
</dbReference>
<reference evidence="9 10" key="1">
    <citation type="submission" date="2018-06" db="EMBL/GenBank/DDBJ databases">
        <authorList>
            <consortium name="Pathogen Informatics"/>
            <person name="Doyle S."/>
        </authorList>
    </citation>
    <scope>NUCLEOTIDE SEQUENCE [LARGE SCALE GENOMIC DNA]</scope>
    <source>
        <strain evidence="9 10">NCTC10529</strain>
    </source>
</reference>
<proteinExistence type="predicted"/>
<keyword evidence="5" id="KW-0234">DNA repair</keyword>
<dbReference type="GO" id="GO:0003910">
    <property type="term" value="F:DNA ligase (ATP) activity"/>
    <property type="evidence" value="ECO:0007669"/>
    <property type="project" value="UniProtKB-EC"/>
</dbReference>
<evidence type="ECO:0000313" key="9">
    <source>
        <dbReference type="EMBL" id="SQH24534.1"/>
    </source>
</evidence>
<dbReference type="CDD" id="cd08041">
    <property type="entry name" value="OBF_kDNA_ligase_like"/>
    <property type="match status" value="1"/>
</dbReference>
<dbReference type="Gene3D" id="3.30.470.30">
    <property type="entry name" value="DNA ligase/mRNA capping enzyme"/>
    <property type="match status" value="1"/>
</dbReference>
<evidence type="ECO:0000256" key="5">
    <source>
        <dbReference type="ARBA" id="ARBA00023204"/>
    </source>
</evidence>
<evidence type="ECO:0000313" key="10">
    <source>
        <dbReference type="Proteomes" id="UP000248598"/>
    </source>
</evidence>